<proteinExistence type="predicted"/>
<gene>
    <name evidence="2" type="ORF">ENJ61_01890</name>
</gene>
<evidence type="ECO:0000313" key="2">
    <source>
        <dbReference type="EMBL" id="HHJ63637.1"/>
    </source>
</evidence>
<protein>
    <submittedName>
        <fullName evidence="2">Uncharacterized protein</fullName>
    </submittedName>
</protein>
<dbReference type="EMBL" id="DRNB01000065">
    <property type="protein sequence ID" value="HHJ63637.1"/>
    <property type="molecule type" value="Genomic_DNA"/>
</dbReference>
<evidence type="ECO:0000256" key="1">
    <source>
        <dbReference type="SAM" id="SignalP"/>
    </source>
</evidence>
<feature type="chain" id="PRO_5027975984" evidence="1">
    <location>
        <begin position="20"/>
        <end position="74"/>
    </location>
</feature>
<sequence>MRRVLSFLIILLAASLASAKDPFSNKEDAVGYIVIDRGGSSEKFIVVESKEGKVKLIKTGYEPDKVLKQGGKRR</sequence>
<dbReference type="Proteomes" id="UP000885792">
    <property type="component" value="Unassembled WGS sequence"/>
</dbReference>
<keyword evidence="1" id="KW-0732">Signal</keyword>
<dbReference type="AlphaFoldDB" id="A0A7C5Q3S6"/>
<comment type="caution">
    <text evidence="2">The sequence shown here is derived from an EMBL/GenBank/DDBJ whole genome shotgun (WGS) entry which is preliminary data.</text>
</comment>
<accession>A0A7C5Q3S6</accession>
<reference evidence="2" key="1">
    <citation type="journal article" date="2020" name="mSystems">
        <title>Genome- and Community-Level Interaction Insights into Carbon Utilization and Element Cycling Functions of Hydrothermarchaeota in Hydrothermal Sediment.</title>
        <authorList>
            <person name="Zhou Z."/>
            <person name="Liu Y."/>
            <person name="Xu W."/>
            <person name="Pan J."/>
            <person name="Luo Z.H."/>
            <person name="Li M."/>
        </authorList>
    </citation>
    <scope>NUCLEOTIDE SEQUENCE [LARGE SCALE GENOMIC DNA]</scope>
    <source>
        <strain evidence="2">HyVt-501</strain>
    </source>
</reference>
<feature type="signal peptide" evidence="1">
    <location>
        <begin position="1"/>
        <end position="19"/>
    </location>
</feature>
<name>A0A7C5Q3S6_AQUAO</name>
<organism evidence="2">
    <name type="scientific">Aquifex aeolicus</name>
    <dbReference type="NCBI Taxonomy" id="63363"/>
    <lineage>
        <taxon>Bacteria</taxon>
        <taxon>Pseudomonadati</taxon>
        <taxon>Aquificota</taxon>
        <taxon>Aquificia</taxon>
        <taxon>Aquificales</taxon>
        <taxon>Aquificaceae</taxon>
        <taxon>Aquifex</taxon>
    </lineage>
</organism>